<evidence type="ECO:0000313" key="4">
    <source>
        <dbReference type="Proteomes" id="UP001303160"/>
    </source>
</evidence>
<feature type="compositionally biased region" description="Polar residues" evidence="1">
    <location>
        <begin position="93"/>
        <end position="107"/>
    </location>
</feature>
<feature type="compositionally biased region" description="Basic and acidic residues" evidence="1">
    <location>
        <begin position="159"/>
        <end position="171"/>
    </location>
</feature>
<proteinExistence type="predicted"/>
<feature type="compositionally biased region" description="Polar residues" evidence="1">
    <location>
        <begin position="57"/>
        <end position="68"/>
    </location>
</feature>
<feature type="signal peptide" evidence="2">
    <location>
        <begin position="1"/>
        <end position="16"/>
    </location>
</feature>
<keyword evidence="4" id="KW-1185">Reference proteome</keyword>
<dbReference type="AlphaFoldDB" id="A0AAN6XDQ9"/>
<keyword evidence="2" id="KW-0732">Signal</keyword>
<feature type="chain" id="PRO_5042974818" evidence="2">
    <location>
        <begin position="17"/>
        <end position="171"/>
    </location>
</feature>
<feature type="region of interest" description="Disordered" evidence="1">
    <location>
        <begin position="148"/>
        <end position="171"/>
    </location>
</feature>
<reference evidence="3" key="2">
    <citation type="submission" date="2023-05" db="EMBL/GenBank/DDBJ databases">
        <authorList>
            <consortium name="Lawrence Berkeley National Laboratory"/>
            <person name="Steindorff A."/>
            <person name="Hensen N."/>
            <person name="Bonometti L."/>
            <person name="Westerberg I."/>
            <person name="Brannstrom I.O."/>
            <person name="Guillou S."/>
            <person name="Cros-Aarteil S."/>
            <person name="Calhoun S."/>
            <person name="Haridas S."/>
            <person name="Kuo A."/>
            <person name="Mondo S."/>
            <person name="Pangilinan J."/>
            <person name="Riley R."/>
            <person name="Labutti K."/>
            <person name="Andreopoulos B."/>
            <person name="Lipzen A."/>
            <person name="Chen C."/>
            <person name="Yanf M."/>
            <person name="Daum C."/>
            <person name="Ng V."/>
            <person name="Clum A."/>
            <person name="Ohm R."/>
            <person name="Martin F."/>
            <person name="Silar P."/>
            <person name="Natvig D."/>
            <person name="Lalanne C."/>
            <person name="Gautier V."/>
            <person name="Ament-Velasquez S.L."/>
            <person name="Kruys A."/>
            <person name="Hutchinson M.I."/>
            <person name="Powell A.J."/>
            <person name="Barry K."/>
            <person name="Miller A.N."/>
            <person name="Grigoriev I.V."/>
            <person name="Debuchy R."/>
            <person name="Gladieux P."/>
            <person name="Thoren M.H."/>
            <person name="Johannesson H."/>
        </authorList>
    </citation>
    <scope>NUCLEOTIDE SEQUENCE</scope>
    <source>
        <strain evidence="3">CBS 315.58</strain>
    </source>
</reference>
<accession>A0AAN6XDQ9</accession>
<organism evidence="3 4">
    <name type="scientific">Triangularia verruculosa</name>
    <dbReference type="NCBI Taxonomy" id="2587418"/>
    <lineage>
        <taxon>Eukaryota</taxon>
        <taxon>Fungi</taxon>
        <taxon>Dikarya</taxon>
        <taxon>Ascomycota</taxon>
        <taxon>Pezizomycotina</taxon>
        <taxon>Sordariomycetes</taxon>
        <taxon>Sordariomycetidae</taxon>
        <taxon>Sordariales</taxon>
        <taxon>Podosporaceae</taxon>
        <taxon>Triangularia</taxon>
    </lineage>
</organism>
<name>A0AAN6XDQ9_9PEZI</name>
<feature type="region of interest" description="Disordered" evidence="1">
    <location>
        <begin position="23"/>
        <end position="78"/>
    </location>
</feature>
<feature type="compositionally biased region" description="Basic and acidic residues" evidence="1">
    <location>
        <begin position="30"/>
        <end position="42"/>
    </location>
</feature>
<dbReference type="Proteomes" id="UP001303160">
    <property type="component" value="Unassembled WGS sequence"/>
</dbReference>
<reference evidence="3" key="1">
    <citation type="journal article" date="2023" name="Mol. Phylogenet. Evol.">
        <title>Genome-scale phylogeny and comparative genomics of the fungal order Sordariales.</title>
        <authorList>
            <person name="Hensen N."/>
            <person name="Bonometti L."/>
            <person name="Westerberg I."/>
            <person name="Brannstrom I.O."/>
            <person name="Guillou S."/>
            <person name="Cros-Aarteil S."/>
            <person name="Calhoun S."/>
            <person name="Haridas S."/>
            <person name="Kuo A."/>
            <person name="Mondo S."/>
            <person name="Pangilinan J."/>
            <person name="Riley R."/>
            <person name="LaButti K."/>
            <person name="Andreopoulos B."/>
            <person name="Lipzen A."/>
            <person name="Chen C."/>
            <person name="Yan M."/>
            <person name="Daum C."/>
            <person name="Ng V."/>
            <person name="Clum A."/>
            <person name="Steindorff A."/>
            <person name="Ohm R.A."/>
            <person name="Martin F."/>
            <person name="Silar P."/>
            <person name="Natvig D.O."/>
            <person name="Lalanne C."/>
            <person name="Gautier V."/>
            <person name="Ament-Velasquez S.L."/>
            <person name="Kruys A."/>
            <person name="Hutchinson M.I."/>
            <person name="Powell A.J."/>
            <person name="Barry K."/>
            <person name="Miller A.N."/>
            <person name="Grigoriev I.V."/>
            <person name="Debuchy R."/>
            <person name="Gladieux P."/>
            <person name="Hiltunen Thoren M."/>
            <person name="Johannesson H."/>
        </authorList>
    </citation>
    <scope>NUCLEOTIDE SEQUENCE</scope>
    <source>
        <strain evidence="3">CBS 315.58</strain>
    </source>
</reference>
<sequence length="171" mass="18579">MKSVIALVTLLVAVNAHVISLSQKGQSDQLQERNSHSGRSDNGEAQQQQQRRSHQSLVNEQAQQVQQPRSHKSLVNVPTVDNTIVRGEWAVSDDSNTPLKSGQDSQVKTGERLLNSGGKQFGGNTLSTDAMDLRSGWTSTEDKVVVDSHWLPSGPGSLDLDKVKSDQEAVL</sequence>
<comment type="caution">
    <text evidence="3">The sequence shown here is derived from an EMBL/GenBank/DDBJ whole genome shotgun (WGS) entry which is preliminary data.</text>
</comment>
<evidence type="ECO:0000313" key="3">
    <source>
        <dbReference type="EMBL" id="KAK4198253.1"/>
    </source>
</evidence>
<protein>
    <submittedName>
        <fullName evidence="3">Uncharacterized protein</fullName>
    </submittedName>
</protein>
<evidence type="ECO:0000256" key="2">
    <source>
        <dbReference type="SAM" id="SignalP"/>
    </source>
</evidence>
<feature type="region of interest" description="Disordered" evidence="1">
    <location>
        <begin position="88"/>
        <end position="107"/>
    </location>
</feature>
<gene>
    <name evidence="3" type="ORF">QBC40DRAFT_266928</name>
</gene>
<evidence type="ECO:0000256" key="1">
    <source>
        <dbReference type="SAM" id="MobiDB-lite"/>
    </source>
</evidence>
<dbReference type="EMBL" id="MU863949">
    <property type="protein sequence ID" value="KAK4198253.1"/>
    <property type="molecule type" value="Genomic_DNA"/>
</dbReference>